<comment type="caution">
    <text evidence="1">The sequence shown here is derived from an EMBL/GenBank/DDBJ whole genome shotgun (WGS) entry which is preliminary data.</text>
</comment>
<dbReference type="Proteomes" id="UP000499080">
    <property type="component" value="Unassembled WGS sequence"/>
</dbReference>
<dbReference type="OrthoDB" id="6781688at2759"/>
<gene>
    <name evidence="1" type="ORF">AVEN_20656_1</name>
</gene>
<evidence type="ECO:0000313" key="1">
    <source>
        <dbReference type="EMBL" id="GBM82135.1"/>
    </source>
</evidence>
<reference evidence="1 2" key="1">
    <citation type="journal article" date="2019" name="Sci. Rep.">
        <title>Orb-weaving spider Araneus ventricosus genome elucidates the spidroin gene catalogue.</title>
        <authorList>
            <person name="Kono N."/>
            <person name="Nakamura H."/>
            <person name="Ohtoshi R."/>
            <person name="Moran D.A.P."/>
            <person name="Shinohara A."/>
            <person name="Yoshida Y."/>
            <person name="Fujiwara M."/>
            <person name="Mori M."/>
            <person name="Tomita M."/>
            <person name="Arakawa K."/>
        </authorList>
    </citation>
    <scope>NUCLEOTIDE SEQUENCE [LARGE SCALE GENOMIC DNA]</scope>
</reference>
<accession>A0A4Y2IWT9</accession>
<organism evidence="1 2">
    <name type="scientific">Araneus ventricosus</name>
    <name type="common">Orbweaver spider</name>
    <name type="synonym">Epeira ventricosa</name>
    <dbReference type="NCBI Taxonomy" id="182803"/>
    <lineage>
        <taxon>Eukaryota</taxon>
        <taxon>Metazoa</taxon>
        <taxon>Ecdysozoa</taxon>
        <taxon>Arthropoda</taxon>
        <taxon>Chelicerata</taxon>
        <taxon>Arachnida</taxon>
        <taxon>Araneae</taxon>
        <taxon>Araneomorphae</taxon>
        <taxon>Entelegynae</taxon>
        <taxon>Araneoidea</taxon>
        <taxon>Araneidae</taxon>
        <taxon>Araneus</taxon>
    </lineage>
</organism>
<proteinExistence type="predicted"/>
<dbReference type="EMBL" id="BGPR01002990">
    <property type="protein sequence ID" value="GBM82135.1"/>
    <property type="molecule type" value="Genomic_DNA"/>
</dbReference>
<sequence length="192" mass="20933">MSKHPCSVSGYRELHNSLLHQPDEIRTASQVLSAGEGEEAKSNQTTAEGPTEVSVLTFANKSVVLNTLFIYAKTADDCRVKLRGLLDNTSTSCIIREDVARKLGIKLKSIYQGITGINGVAQSVKYAAKIEVSNHDYTFSRIVQCSVLPKTTDAIPVSKLNISSSIELAYSSFYTPGQIDILVGSELFFKIL</sequence>
<keyword evidence="2" id="KW-1185">Reference proteome</keyword>
<name>A0A4Y2IWT9_ARAVE</name>
<protein>
    <submittedName>
        <fullName evidence="1">Uncharacterized protein</fullName>
    </submittedName>
</protein>
<dbReference type="AlphaFoldDB" id="A0A4Y2IWT9"/>
<evidence type="ECO:0000313" key="2">
    <source>
        <dbReference type="Proteomes" id="UP000499080"/>
    </source>
</evidence>